<dbReference type="EMBL" id="CAXLJM020000032">
    <property type="protein sequence ID" value="CAL8099590.1"/>
    <property type="molecule type" value="Genomic_DNA"/>
</dbReference>
<evidence type="ECO:0000313" key="3">
    <source>
        <dbReference type="Proteomes" id="UP001642540"/>
    </source>
</evidence>
<keyword evidence="3" id="KW-1185">Reference proteome</keyword>
<gene>
    <name evidence="2" type="ORF">ODALV1_LOCUS10284</name>
</gene>
<feature type="region of interest" description="Disordered" evidence="1">
    <location>
        <begin position="367"/>
        <end position="402"/>
    </location>
</feature>
<evidence type="ECO:0000313" key="2">
    <source>
        <dbReference type="EMBL" id="CAL8099590.1"/>
    </source>
</evidence>
<protein>
    <submittedName>
        <fullName evidence="2">Uncharacterized protein</fullName>
    </submittedName>
</protein>
<reference evidence="2 3" key="1">
    <citation type="submission" date="2024-08" db="EMBL/GenBank/DDBJ databases">
        <authorList>
            <person name="Cucini C."/>
            <person name="Frati F."/>
        </authorList>
    </citation>
    <scope>NUCLEOTIDE SEQUENCE [LARGE SCALE GENOMIC DNA]</scope>
</reference>
<name>A0ABP1QDQ2_9HEXA</name>
<comment type="caution">
    <text evidence="2">The sequence shown here is derived from an EMBL/GenBank/DDBJ whole genome shotgun (WGS) entry which is preliminary data.</text>
</comment>
<organism evidence="2 3">
    <name type="scientific">Orchesella dallaii</name>
    <dbReference type="NCBI Taxonomy" id="48710"/>
    <lineage>
        <taxon>Eukaryota</taxon>
        <taxon>Metazoa</taxon>
        <taxon>Ecdysozoa</taxon>
        <taxon>Arthropoda</taxon>
        <taxon>Hexapoda</taxon>
        <taxon>Collembola</taxon>
        <taxon>Entomobryomorpha</taxon>
        <taxon>Entomobryoidea</taxon>
        <taxon>Orchesellidae</taxon>
        <taxon>Orchesellinae</taxon>
        <taxon>Orchesella</taxon>
    </lineage>
</organism>
<sequence length="492" mass="56748">MSESMILSLTNVLTNKTVTTNTKEEQSIQPMPNDPKPNVKLRPIYLSSRSNIIVGYDTVPDAEEGTVGEIDITRDNNRKQQEETNITISLQQQADNPIEGKLKCHKKKVITLKQFRERERRRLAEKEKTRSTGGIMNRRSSNCLSEEEKIMEKSKQNQRHRKLSSQVELVDLIESSEDSEEEQELQIILAKVTNKTRRQYETMQFKDGKRGPSLGDDSQTLQQLRAEVDLLVEGVKTGNLPQTRESKRKLSKAEESVARKKVVKREPLFLDKHGNLDAAEFPYLETIKETIFHYEEESDFSTIEFSRELACTKFSPSPTRKSSTDPESPEVIAVIKHEVCEIKDEDGNQSDFPIDIEPVIPFLNPKFEPQPKELPMTPRATKYERYSRRSKPSPKRDVFKSPETPKGTLCNICGEFDTSRKELHSFLYEMQAVNRFKRFLCMTCNNRFAAAELDQHKEECYLISPDDIGFSPKTKKFRMMACETCAEMRKLM</sequence>
<evidence type="ECO:0000256" key="1">
    <source>
        <dbReference type="SAM" id="MobiDB-lite"/>
    </source>
</evidence>
<accession>A0ABP1QDQ2</accession>
<dbReference type="Proteomes" id="UP001642540">
    <property type="component" value="Unassembled WGS sequence"/>
</dbReference>
<proteinExistence type="predicted"/>